<organism evidence="1">
    <name type="scientific">Salmonella enterica</name>
    <name type="common">Salmonella choleraesuis</name>
    <dbReference type="NCBI Taxonomy" id="28901"/>
    <lineage>
        <taxon>Bacteria</taxon>
        <taxon>Pseudomonadati</taxon>
        <taxon>Pseudomonadota</taxon>
        <taxon>Gammaproteobacteria</taxon>
        <taxon>Enterobacterales</taxon>
        <taxon>Enterobacteriaceae</taxon>
        <taxon>Salmonella</taxon>
    </lineage>
</organism>
<name>A0A742KZD4_SALER</name>
<evidence type="ECO:0000313" key="1">
    <source>
        <dbReference type="EMBL" id="HAF1404923.1"/>
    </source>
</evidence>
<reference evidence="1" key="2">
    <citation type="submission" date="2020-02" db="EMBL/GenBank/DDBJ databases">
        <authorList>
            <consortium name="NCBI Pathogen Detection Project"/>
        </authorList>
    </citation>
    <scope>NUCLEOTIDE SEQUENCE</scope>
    <source>
        <strain evidence="1">MA.CK_93/00017804</strain>
    </source>
</reference>
<reference evidence="1" key="1">
    <citation type="journal article" date="2018" name="Genome Biol.">
        <title>SKESA: strategic k-mer extension for scrupulous assemblies.</title>
        <authorList>
            <person name="Souvorov A."/>
            <person name="Agarwala R."/>
            <person name="Lipman D.J."/>
        </authorList>
    </citation>
    <scope>NUCLEOTIDE SEQUENCE</scope>
    <source>
        <strain evidence="1">MA.CK_93/00017804</strain>
    </source>
</reference>
<protein>
    <submittedName>
        <fullName evidence="1">Uncharacterized protein</fullName>
    </submittedName>
</protein>
<gene>
    <name evidence="1" type="ORF">G8M00_003501</name>
</gene>
<dbReference type="EMBL" id="DAAUNA010000010">
    <property type="protein sequence ID" value="HAF1404923.1"/>
    <property type="molecule type" value="Genomic_DNA"/>
</dbReference>
<accession>A0A742KZD4</accession>
<comment type="caution">
    <text evidence="1">The sequence shown here is derived from an EMBL/GenBank/DDBJ whole genome shotgun (WGS) entry which is preliminary data.</text>
</comment>
<proteinExistence type="predicted"/>
<sequence length="167" mass="18674">MDKFDRSTQRELLQLLYDAHPNGISDDALSSVFAKFGSKQILFSNLVYLEEHGLIRNSIDNVLDGPRVNIPGLIITKDGIDFLRDDGGLNAILNVLTIRLHNETLSELERVINDSATATTEDKNKLISQLRLLPADAIKHLTIRLMGQGLDRLPDVFHLIQKALHAL</sequence>
<dbReference type="AlphaFoldDB" id="A0A742KZD4"/>